<dbReference type="EMBL" id="RBXP01000015">
    <property type="protein sequence ID" value="RKT58188.1"/>
    <property type="molecule type" value="Genomic_DNA"/>
</dbReference>
<comment type="catalytic activity">
    <reaction evidence="1">
        <text>ATP + protein L-histidine = ADP + protein N-phospho-L-histidine.</text>
        <dbReference type="EC" id="2.7.13.3"/>
    </reaction>
</comment>
<dbReference type="Gene3D" id="1.10.287.130">
    <property type="match status" value="1"/>
</dbReference>
<comment type="subunit">
    <text evidence="10">At low DSF concentrations, interacts with RpfF.</text>
</comment>
<dbReference type="NCBIfam" id="TIGR00229">
    <property type="entry name" value="sensory_box"/>
    <property type="match status" value="1"/>
</dbReference>
<dbReference type="PROSITE" id="PS50109">
    <property type="entry name" value="HIS_KIN"/>
    <property type="match status" value="1"/>
</dbReference>
<evidence type="ECO:0000259" key="14">
    <source>
        <dbReference type="PROSITE" id="PS50109"/>
    </source>
</evidence>
<feature type="domain" description="PAC" evidence="16">
    <location>
        <begin position="402"/>
        <end position="454"/>
    </location>
</feature>
<evidence type="ECO:0000256" key="5">
    <source>
        <dbReference type="ARBA" id="ARBA00022741"/>
    </source>
</evidence>
<dbReference type="CDD" id="cd12915">
    <property type="entry name" value="PDC2_DGC_like"/>
    <property type="match status" value="1"/>
</dbReference>
<dbReference type="GO" id="GO:0000155">
    <property type="term" value="F:phosphorelay sensor kinase activity"/>
    <property type="evidence" value="ECO:0007669"/>
    <property type="project" value="InterPro"/>
</dbReference>
<dbReference type="Gene3D" id="3.30.450.20">
    <property type="entry name" value="PAS domain"/>
    <property type="match status" value="3"/>
</dbReference>
<dbReference type="CDD" id="cd00130">
    <property type="entry name" value="PAS"/>
    <property type="match status" value="1"/>
</dbReference>
<dbReference type="InterPro" id="IPR036097">
    <property type="entry name" value="HisK_dim/P_sf"/>
</dbReference>
<dbReference type="PROSITE" id="PS50113">
    <property type="entry name" value="PAC"/>
    <property type="match status" value="1"/>
</dbReference>
<dbReference type="CDD" id="cd16922">
    <property type="entry name" value="HATPase_EvgS-ArcB-TorS-like"/>
    <property type="match status" value="1"/>
</dbReference>
<keyword evidence="13" id="KW-0812">Transmembrane</keyword>
<dbReference type="CDD" id="cd00082">
    <property type="entry name" value="HisKA"/>
    <property type="match status" value="1"/>
</dbReference>
<evidence type="ECO:0000313" key="17">
    <source>
        <dbReference type="EMBL" id="RKT58188.1"/>
    </source>
</evidence>
<keyword evidence="7" id="KW-0067">ATP-binding</keyword>
<dbReference type="SUPFAM" id="SSF55785">
    <property type="entry name" value="PYP-like sensor domain (PAS domain)"/>
    <property type="match status" value="1"/>
</dbReference>
<evidence type="ECO:0000256" key="6">
    <source>
        <dbReference type="ARBA" id="ARBA00022777"/>
    </source>
</evidence>
<keyword evidence="4" id="KW-0808">Transferase</keyword>
<comment type="caution">
    <text evidence="17">The sequence shown here is derived from an EMBL/GenBank/DDBJ whole genome shotgun (WGS) entry which is preliminary data.</text>
</comment>
<dbReference type="Proteomes" id="UP000270626">
    <property type="component" value="Unassembled WGS sequence"/>
</dbReference>
<dbReference type="SMART" id="SM00091">
    <property type="entry name" value="PAS"/>
    <property type="match status" value="1"/>
</dbReference>
<evidence type="ECO:0000259" key="15">
    <source>
        <dbReference type="PROSITE" id="PS50112"/>
    </source>
</evidence>
<evidence type="ECO:0000259" key="16">
    <source>
        <dbReference type="PROSITE" id="PS50113"/>
    </source>
</evidence>
<keyword evidence="13" id="KW-0472">Membrane</keyword>
<dbReference type="InterPro" id="IPR003661">
    <property type="entry name" value="HisK_dim/P_dom"/>
</dbReference>
<evidence type="ECO:0000313" key="18">
    <source>
        <dbReference type="Proteomes" id="UP000270626"/>
    </source>
</evidence>
<dbReference type="Pfam" id="PF00512">
    <property type="entry name" value="HisKA"/>
    <property type="match status" value="1"/>
</dbReference>
<keyword evidence="18" id="KW-1185">Reference proteome</keyword>
<comment type="function">
    <text evidence="9">Member of the two-component regulatory system BvgS/BvgA. Phosphorylates BvgA via a four-step phosphorelay in response to environmental signals.</text>
</comment>
<dbReference type="SMART" id="SM00387">
    <property type="entry name" value="HATPase_c"/>
    <property type="match status" value="1"/>
</dbReference>
<evidence type="ECO:0000256" key="8">
    <source>
        <dbReference type="ARBA" id="ARBA00023012"/>
    </source>
</evidence>
<dbReference type="InterPro" id="IPR005467">
    <property type="entry name" value="His_kinase_dom"/>
</dbReference>
<dbReference type="Pfam" id="PF13426">
    <property type="entry name" value="PAS_9"/>
    <property type="match status" value="1"/>
</dbReference>
<dbReference type="SMART" id="SM00086">
    <property type="entry name" value="PAC"/>
    <property type="match status" value="1"/>
</dbReference>
<evidence type="ECO:0000256" key="7">
    <source>
        <dbReference type="ARBA" id="ARBA00022840"/>
    </source>
</evidence>
<dbReference type="GO" id="GO:0005524">
    <property type="term" value="F:ATP binding"/>
    <property type="evidence" value="ECO:0007669"/>
    <property type="project" value="UniProtKB-KW"/>
</dbReference>
<feature type="transmembrane region" description="Helical" evidence="13">
    <location>
        <begin position="294"/>
        <end position="313"/>
    </location>
</feature>
<dbReference type="InterPro" id="IPR003594">
    <property type="entry name" value="HATPase_dom"/>
</dbReference>
<dbReference type="SMART" id="SM00388">
    <property type="entry name" value="HisKA"/>
    <property type="match status" value="1"/>
</dbReference>
<keyword evidence="5" id="KW-0547">Nucleotide-binding</keyword>
<evidence type="ECO:0000256" key="12">
    <source>
        <dbReference type="ARBA" id="ARBA00070152"/>
    </source>
</evidence>
<evidence type="ECO:0000256" key="11">
    <source>
        <dbReference type="ARBA" id="ARBA00068150"/>
    </source>
</evidence>
<dbReference type="PANTHER" id="PTHR45339:SF1">
    <property type="entry name" value="HYBRID SIGNAL TRANSDUCTION HISTIDINE KINASE J"/>
    <property type="match status" value="1"/>
</dbReference>
<protein>
    <recommendedName>
        <fullName evidence="11">Sensory/regulatory protein RpfC</fullName>
        <ecNumber evidence="2">2.7.13.3</ecNumber>
    </recommendedName>
    <alternativeName>
        <fullName evidence="12">Virulence sensor protein BvgS</fullName>
    </alternativeName>
</protein>
<evidence type="ECO:0000256" key="2">
    <source>
        <dbReference type="ARBA" id="ARBA00012438"/>
    </source>
</evidence>
<evidence type="ECO:0000256" key="13">
    <source>
        <dbReference type="SAM" id="Phobius"/>
    </source>
</evidence>
<keyword evidence="6" id="KW-0418">Kinase</keyword>
<evidence type="ECO:0000256" key="3">
    <source>
        <dbReference type="ARBA" id="ARBA00022553"/>
    </source>
</evidence>
<dbReference type="OrthoDB" id="8579121at2"/>
<dbReference type="InterPro" id="IPR000014">
    <property type="entry name" value="PAS"/>
</dbReference>
<dbReference type="Pfam" id="PF02518">
    <property type="entry name" value="HATPase_c"/>
    <property type="match status" value="1"/>
</dbReference>
<evidence type="ECO:0000256" key="10">
    <source>
        <dbReference type="ARBA" id="ARBA00064003"/>
    </source>
</evidence>
<dbReference type="InterPro" id="IPR000700">
    <property type="entry name" value="PAS-assoc_C"/>
</dbReference>
<proteinExistence type="predicted"/>
<dbReference type="PANTHER" id="PTHR45339">
    <property type="entry name" value="HYBRID SIGNAL TRANSDUCTION HISTIDINE KINASE J"/>
    <property type="match status" value="1"/>
</dbReference>
<sequence>MHNPYRRSVLLITLAVLIAGWLGAYAFTLWRLRDAALSGGLEAATTQARNFEQHLTQTLEMIELIALGLAPGQSTESVGERFGAQMNDALRKAPYLRSLSLADAEGRILYSTTPGNVGSRLALRGFFPDLAADSTMIHIGQRWQGRDLAGAGAFTPLAATNGAASRQPAFIPVLRRIGDNGQPYWVVAAINPEYFVLHFTQLLPETEGRVQLLRHDGTLLLSSRLDELPGHSQAAGRVEDLLAQHESGALAQTLPDGAAVLTAYRASSRFPALIAVHLQRETILENWRSEARRISLVVFPVLFALTVSIVLVWRRQQRLDQRERELAGQRKLAASVFEATTNAVFLTTPGGDVIAANPAFERITGYRADEVVGRNPRLLASGVHDRAYYADLWHGIQENGHWHGEIVNRRKDGSLFHGQLSITAVTDDAGRLLHYVGVTADITERKQYEAEILAAKEKAEAASLAKTTFLATMSHELRTPMNGVIGMTDVLLRSAIDDKQRRQLEIIRASAGALMSILDQILDYSKIETQTLQLADAPFDPAALVGELATLFTPPAAAKGLRLRSCLAPDLPACLHADPVRLRQILTNLLSNAVKFTRDGEIVVDASFAAPDRLCIAVSDTGIGIAPEMQQQIFAAFTQVDGSTTREFGGTGLGLASSRRLAEAMGGSLEVASTPGQGSRFTLCVAARRD</sequence>
<dbReference type="SUPFAM" id="SSF55874">
    <property type="entry name" value="ATPase domain of HSP90 chaperone/DNA topoisomerase II/histidine kinase"/>
    <property type="match status" value="1"/>
</dbReference>
<name>A0A495WEG6_9RHOO</name>
<evidence type="ECO:0000256" key="4">
    <source>
        <dbReference type="ARBA" id="ARBA00022679"/>
    </source>
</evidence>
<accession>A0A495WEG6</accession>
<evidence type="ECO:0000256" key="9">
    <source>
        <dbReference type="ARBA" id="ARBA00058004"/>
    </source>
</evidence>
<dbReference type="FunFam" id="3.30.565.10:FF:000010">
    <property type="entry name" value="Sensor histidine kinase RcsC"/>
    <property type="match status" value="1"/>
</dbReference>
<dbReference type="EC" id="2.7.13.3" evidence="2"/>
<dbReference type="SUPFAM" id="SSF47384">
    <property type="entry name" value="Homodimeric domain of signal transducing histidine kinase"/>
    <property type="match status" value="1"/>
</dbReference>
<dbReference type="Gene3D" id="3.30.565.10">
    <property type="entry name" value="Histidine kinase-like ATPase, C-terminal domain"/>
    <property type="match status" value="1"/>
</dbReference>
<gene>
    <name evidence="17" type="ORF">DFR40_2132</name>
</gene>
<evidence type="ECO:0000256" key="1">
    <source>
        <dbReference type="ARBA" id="ARBA00000085"/>
    </source>
</evidence>
<organism evidence="17 18">
    <name type="scientific">Azonexus fungiphilus</name>
    <dbReference type="NCBI Taxonomy" id="146940"/>
    <lineage>
        <taxon>Bacteria</taxon>
        <taxon>Pseudomonadati</taxon>
        <taxon>Pseudomonadota</taxon>
        <taxon>Betaproteobacteria</taxon>
        <taxon>Rhodocyclales</taxon>
        <taxon>Azonexaceae</taxon>
        <taxon>Azonexus</taxon>
    </lineage>
</organism>
<dbReference type="InterPro" id="IPR004358">
    <property type="entry name" value="Sig_transdc_His_kin-like_C"/>
</dbReference>
<keyword evidence="3" id="KW-0597">Phosphoprotein</keyword>
<dbReference type="InterPro" id="IPR001610">
    <property type="entry name" value="PAC"/>
</dbReference>
<dbReference type="FunFam" id="1.10.287.130:FF:000002">
    <property type="entry name" value="Two-component osmosensing histidine kinase"/>
    <property type="match status" value="1"/>
</dbReference>
<keyword evidence="8" id="KW-0902">Two-component regulatory system</keyword>
<feature type="domain" description="Histidine kinase" evidence="14">
    <location>
        <begin position="472"/>
        <end position="689"/>
    </location>
</feature>
<dbReference type="RefSeq" id="WP_121458448.1">
    <property type="nucleotide sequence ID" value="NZ_RBXP01000015.1"/>
</dbReference>
<dbReference type="PRINTS" id="PR00344">
    <property type="entry name" value="BCTRLSENSOR"/>
</dbReference>
<feature type="domain" description="PAS" evidence="15">
    <location>
        <begin position="329"/>
        <end position="375"/>
    </location>
</feature>
<reference evidence="17 18" key="1">
    <citation type="submission" date="2018-10" db="EMBL/GenBank/DDBJ databases">
        <title>Genomic Encyclopedia of Type Strains, Phase IV (KMG-IV): sequencing the most valuable type-strain genomes for metagenomic binning, comparative biology and taxonomic classification.</title>
        <authorList>
            <person name="Goeker M."/>
        </authorList>
    </citation>
    <scope>NUCLEOTIDE SEQUENCE [LARGE SCALE GENOMIC DNA]</scope>
    <source>
        <strain evidence="17 18">DSM 23841</strain>
    </source>
</reference>
<dbReference type="InterPro" id="IPR035965">
    <property type="entry name" value="PAS-like_dom_sf"/>
</dbReference>
<dbReference type="InterPro" id="IPR036890">
    <property type="entry name" value="HATPase_C_sf"/>
</dbReference>
<keyword evidence="13" id="KW-1133">Transmembrane helix</keyword>
<dbReference type="AlphaFoldDB" id="A0A495WEG6"/>
<dbReference type="PROSITE" id="PS50112">
    <property type="entry name" value="PAS"/>
    <property type="match status" value="1"/>
</dbReference>